<evidence type="ECO:0000313" key="3">
    <source>
        <dbReference type="EMBL" id="AJD49633.1"/>
    </source>
</evidence>
<dbReference type="EMBL" id="CP004387">
    <property type="protein sequence ID" value="AJD49633.1"/>
    <property type="molecule type" value="Genomic_DNA"/>
</dbReference>
<evidence type="ECO:0000313" key="4">
    <source>
        <dbReference type="Proteomes" id="UP000006764"/>
    </source>
</evidence>
<dbReference type="InterPro" id="IPR006315">
    <property type="entry name" value="OM_autotransptr_brl_dom"/>
</dbReference>
<reference evidence="3 4" key="1">
    <citation type="journal article" date="2012" name="J. Bacteriol.">
        <title>Genome sequence of an alkane-degrading bacterium, Alcanivorax pacificus type strain W11-5, isolated from deep sea sediment.</title>
        <authorList>
            <person name="Lai Q."/>
            <person name="Shao Z."/>
        </authorList>
    </citation>
    <scope>NUCLEOTIDE SEQUENCE [LARGE SCALE GENOMIC DNA]</scope>
    <source>
        <strain evidence="3 4">W11-5</strain>
    </source>
</reference>
<feature type="signal peptide" evidence="1">
    <location>
        <begin position="1"/>
        <end position="30"/>
    </location>
</feature>
<dbReference type="InterPro" id="IPR036709">
    <property type="entry name" value="Autotransporte_beta_dom_sf"/>
</dbReference>
<dbReference type="NCBIfam" id="TIGR01414">
    <property type="entry name" value="autotrans_barl"/>
    <property type="match status" value="1"/>
</dbReference>
<dbReference type="Proteomes" id="UP000006764">
    <property type="component" value="Chromosome"/>
</dbReference>
<dbReference type="RefSeq" id="WP_008733294.1">
    <property type="nucleotide sequence ID" value="NZ_CP004387.1"/>
</dbReference>
<dbReference type="SUPFAM" id="SSF103515">
    <property type="entry name" value="Autotransporter"/>
    <property type="match status" value="1"/>
</dbReference>
<feature type="domain" description="Autotransporter" evidence="2">
    <location>
        <begin position="728"/>
        <end position="1000"/>
    </location>
</feature>
<dbReference type="AlphaFoldDB" id="A0A0B4XT16"/>
<evidence type="ECO:0000259" key="2">
    <source>
        <dbReference type="PROSITE" id="PS51208"/>
    </source>
</evidence>
<sequence>MKPVPAALRWQRVAAALLLSGAPVASVVQASPHENVIDAGEVVTVPDDFGGDWNPGAFLNVGLYTRGDLNILDGATVTTQNASVGATTGSEGYLLVSGAGSSLIATGGMVLAENGTATVTFEAGAQINTNATSIGFSNDGVATVLVTGDDTHWELANTLAIGGRGQGTVTVTDGASINGGLHLSLGQYDDTAIGTGQLLASNGAQLSFAGMAQIGQRGVGEVSLASGAGLSALEGILGWYDGSQGTVTLTGAGTQWSGQRYVMVGHEGQGEMTLADGAALVLVRRDLYPDDPTAVVVGNQATGQGVVNIGAAEGDAAVAAGTLGVERFHFGLGDGTLVFNHTDTDYEFAAFLSDSVVGGGTSGKVKHLAGGTVLTGANAQFAGNVNLAGGTLTLAANQVLGTGTLELDGGTLATRGDIALAHDTVQLTDSLLQLEQGSASFSGDVDLGDYLLTIGGAGNALFSGTFSAGTGTLSKTGSGTLTLTGNAAAFNGTHTVSGGVFAVNTVLGGDVDVQAGGRLQGTGTVGDTTIGNGGTLAAGNSIGELTIDGDLTFVPGGVFDVEVNPAGTNSDHVYVTGTATLAGSVLHVGEVGEYSPISTYRILTADGGLIDSFDDVASTFLFLDADLIYGATTVDLELRRNDIAFASFANSHNQTAVAHAIEALGAGNAVYDEIVTQAGTPATVQQSYDQLSGELHASALTALLEESRLLRDAATDRLRGGAGDTTLAQGNGYTGWVRPFGNWGRSDGERGTADMDRDTQGFLLGIDTALDNGGRAGLLAGYSRTDLGLASRRGDADIDSLHLGLYGESRRGALAVRGGLFYSHQQLDTERRVAVGGLNETLTGERSANTLQGFGELGYRLGDDTTSVEGFAQLAQLHLQLNSGSERGGATALRGEQGNTDVTFTTLGVRPSTTLGGMRVHGSLGWRHALGDVTPDTALRFAGGETFDIDAAPLARDTLVMEAGVTLSLADRASLRIGYAGQAGGGVSDHGGQAALHWAF</sequence>
<evidence type="ECO:0000256" key="1">
    <source>
        <dbReference type="SAM" id="SignalP"/>
    </source>
</evidence>
<feature type="chain" id="PRO_5002111355" evidence="1">
    <location>
        <begin position="31"/>
        <end position="1000"/>
    </location>
</feature>
<dbReference type="HOGENOM" id="CLU_005887_4_0_6"/>
<name>A0A0B4XT16_9GAMM</name>
<dbReference type="SUPFAM" id="SSF51126">
    <property type="entry name" value="Pectin lyase-like"/>
    <property type="match status" value="1"/>
</dbReference>
<organism evidence="3 4">
    <name type="scientific">Isoalcanivorax pacificus W11-5</name>
    <dbReference type="NCBI Taxonomy" id="391936"/>
    <lineage>
        <taxon>Bacteria</taxon>
        <taxon>Pseudomonadati</taxon>
        <taxon>Pseudomonadota</taxon>
        <taxon>Gammaproteobacteria</taxon>
        <taxon>Oceanospirillales</taxon>
        <taxon>Alcanivoracaceae</taxon>
        <taxon>Isoalcanivorax</taxon>
    </lineage>
</organism>
<dbReference type="InterPro" id="IPR005546">
    <property type="entry name" value="Autotransporte_beta"/>
</dbReference>
<protein>
    <submittedName>
        <fullName evidence="3">Outer membrane autotransporter barrel domain-containing protein</fullName>
    </submittedName>
</protein>
<keyword evidence="1" id="KW-0732">Signal</keyword>
<dbReference type="STRING" id="391936.S7S_16105"/>
<dbReference type="InterPro" id="IPR011050">
    <property type="entry name" value="Pectin_lyase_fold/virulence"/>
</dbReference>
<proteinExistence type="predicted"/>
<keyword evidence="4" id="KW-1185">Reference proteome</keyword>
<accession>A0A0B4XT16</accession>
<gene>
    <name evidence="3" type="ORF">S7S_16105</name>
</gene>
<dbReference type="InterPro" id="IPR030895">
    <property type="entry name" value="T5SS_PEPC_rpt"/>
</dbReference>
<dbReference type="Pfam" id="PF03797">
    <property type="entry name" value="Autotransporter"/>
    <property type="match status" value="1"/>
</dbReference>
<dbReference type="PROSITE" id="PS51208">
    <property type="entry name" value="AUTOTRANSPORTER"/>
    <property type="match status" value="1"/>
</dbReference>
<dbReference type="Gene3D" id="2.40.128.130">
    <property type="entry name" value="Autotransporter beta-domain"/>
    <property type="match status" value="1"/>
</dbReference>
<dbReference type="SMART" id="SM00869">
    <property type="entry name" value="Autotransporter"/>
    <property type="match status" value="1"/>
</dbReference>
<dbReference type="KEGG" id="apac:S7S_16105"/>
<dbReference type="NCBIfam" id="TIGR04393">
    <property type="entry name" value="rpt_T5SS_PEPC"/>
    <property type="match status" value="3"/>
</dbReference>
<dbReference type="GO" id="GO:0019867">
    <property type="term" value="C:outer membrane"/>
    <property type="evidence" value="ECO:0007669"/>
    <property type="project" value="InterPro"/>
</dbReference>